<protein>
    <submittedName>
        <fullName evidence="2">Uncharacterized protein</fullName>
    </submittedName>
</protein>
<dbReference type="GeneID" id="24406559"/>
<dbReference type="VEuPathDB" id="FungiDB:GLRG_01194"/>
<gene>
    <name evidence="2" type="ORF">GLRG_01194</name>
</gene>
<dbReference type="Proteomes" id="UP000008782">
    <property type="component" value="Unassembled WGS sequence"/>
</dbReference>
<feature type="compositionally biased region" description="Basic residues" evidence="1">
    <location>
        <begin position="49"/>
        <end position="67"/>
    </location>
</feature>
<dbReference type="HOGENOM" id="CLU_2026548_0_0_1"/>
<accession>E3Q4N5</accession>
<organism evidence="3">
    <name type="scientific">Colletotrichum graminicola (strain M1.001 / M2 / FGSC 10212)</name>
    <name type="common">Maize anthracnose fungus</name>
    <name type="synonym">Glomerella graminicola</name>
    <dbReference type="NCBI Taxonomy" id="645133"/>
    <lineage>
        <taxon>Eukaryota</taxon>
        <taxon>Fungi</taxon>
        <taxon>Dikarya</taxon>
        <taxon>Ascomycota</taxon>
        <taxon>Pezizomycotina</taxon>
        <taxon>Sordariomycetes</taxon>
        <taxon>Hypocreomycetidae</taxon>
        <taxon>Glomerellales</taxon>
        <taxon>Glomerellaceae</taxon>
        <taxon>Colletotrichum</taxon>
        <taxon>Colletotrichum graminicola species complex</taxon>
    </lineage>
</organism>
<evidence type="ECO:0000313" key="2">
    <source>
        <dbReference type="EMBL" id="EFQ26050.1"/>
    </source>
</evidence>
<feature type="region of interest" description="Disordered" evidence="1">
    <location>
        <begin position="1"/>
        <end position="32"/>
    </location>
</feature>
<keyword evidence="3" id="KW-1185">Reference proteome</keyword>
<feature type="region of interest" description="Disordered" evidence="1">
    <location>
        <begin position="46"/>
        <end position="73"/>
    </location>
</feature>
<proteinExistence type="predicted"/>
<dbReference type="EMBL" id="GG697333">
    <property type="protein sequence ID" value="EFQ26050.1"/>
    <property type="molecule type" value="Genomic_DNA"/>
</dbReference>
<dbReference type="RefSeq" id="XP_008090070.1">
    <property type="nucleotide sequence ID" value="XM_008091879.1"/>
</dbReference>
<reference evidence="3" key="1">
    <citation type="journal article" date="2012" name="Nat. Genet.">
        <title>Lifestyle transitions in plant pathogenic Colletotrichum fungi deciphered by genome and transcriptome analyses.</title>
        <authorList>
            <person name="O'Connell R.J."/>
            <person name="Thon M.R."/>
            <person name="Hacquard S."/>
            <person name="Amyotte S.G."/>
            <person name="Kleemann J."/>
            <person name="Torres M.F."/>
            <person name="Damm U."/>
            <person name="Buiate E.A."/>
            <person name="Epstein L."/>
            <person name="Alkan N."/>
            <person name="Altmueller J."/>
            <person name="Alvarado-Balderrama L."/>
            <person name="Bauser C.A."/>
            <person name="Becker C."/>
            <person name="Birren B.W."/>
            <person name="Chen Z."/>
            <person name="Choi J."/>
            <person name="Crouch J.A."/>
            <person name="Duvick J.P."/>
            <person name="Farman M.A."/>
            <person name="Gan P."/>
            <person name="Heiman D."/>
            <person name="Henrissat B."/>
            <person name="Howard R.J."/>
            <person name="Kabbage M."/>
            <person name="Koch C."/>
            <person name="Kracher B."/>
            <person name="Kubo Y."/>
            <person name="Law A.D."/>
            <person name="Lebrun M.-H."/>
            <person name="Lee Y.-H."/>
            <person name="Miyara I."/>
            <person name="Moore N."/>
            <person name="Neumann U."/>
            <person name="Nordstroem K."/>
            <person name="Panaccione D.G."/>
            <person name="Panstruga R."/>
            <person name="Place M."/>
            <person name="Proctor R.H."/>
            <person name="Prusky D."/>
            <person name="Rech G."/>
            <person name="Reinhardt R."/>
            <person name="Rollins J.A."/>
            <person name="Rounsley S."/>
            <person name="Schardl C.L."/>
            <person name="Schwartz D.C."/>
            <person name="Shenoy N."/>
            <person name="Shirasu K."/>
            <person name="Sikhakolli U.R."/>
            <person name="Stueber K."/>
            <person name="Sukno S.A."/>
            <person name="Sweigard J.A."/>
            <person name="Takano Y."/>
            <person name="Takahara H."/>
            <person name="Trail F."/>
            <person name="van der Does H.C."/>
            <person name="Voll L.M."/>
            <person name="Will I."/>
            <person name="Young S."/>
            <person name="Zeng Q."/>
            <person name="Zhang J."/>
            <person name="Zhou S."/>
            <person name="Dickman M.B."/>
            <person name="Schulze-Lefert P."/>
            <person name="Ver Loren van Themaat E."/>
            <person name="Ma L.-J."/>
            <person name="Vaillancourt L.J."/>
        </authorList>
    </citation>
    <scope>NUCLEOTIDE SEQUENCE [LARGE SCALE GENOMIC DNA]</scope>
    <source>
        <strain evidence="3">M1.001 / M2 / FGSC 10212</strain>
    </source>
</reference>
<dbReference type="AlphaFoldDB" id="E3Q4N5"/>
<evidence type="ECO:0000256" key="1">
    <source>
        <dbReference type="SAM" id="MobiDB-lite"/>
    </source>
</evidence>
<name>E3Q4N5_COLGM</name>
<evidence type="ECO:0000313" key="3">
    <source>
        <dbReference type="Proteomes" id="UP000008782"/>
    </source>
</evidence>
<sequence length="122" mass="14014">MRDWARESSILWGGRGAGKPTRQRSKVISHRTSSINPQADRFWLLEWKRGRKKKKKKEKKDRKKRQKKIAEPRPAIAVGCRLGPSFGRVRESVSTTTKFCLMAHLTTSPGRGKGHMLPFCRS</sequence>